<protein>
    <recommendedName>
        <fullName evidence="3">DUF1802 family protein</fullName>
    </recommendedName>
</protein>
<accession>A0A4Y8PWR1</accession>
<evidence type="ECO:0000313" key="2">
    <source>
        <dbReference type="Proteomes" id="UP000298246"/>
    </source>
</evidence>
<dbReference type="Proteomes" id="UP000298246">
    <property type="component" value="Unassembled WGS sequence"/>
</dbReference>
<dbReference type="Pfam" id="PF08819">
    <property type="entry name" value="DUF1802"/>
    <property type="match status" value="1"/>
</dbReference>
<dbReference type="RefSeq" id="WP_134755222.1">
    <property type="nucleotide sequence ID" value="NZ_MYFO02000004.1"/>
</dbReference>
<proteinExistence type="predicted"/>
<dbReference type="EMBL" id="MYFO01000027">
    <property type="protein sequence ID" value="TFE85236.1"/>
    <property type="molecule type" value="Genomic_DNA"/>
</dbReference>
<evidence type="ECO:0008006" key="3">
    <source>
        <dbReference type="Google" id="ProtNLM"/>
    </source>
</evidence>
<dbReference type="AlphaFoldDB" id="A0A4Y8PWR1"/>
<dbReference type="InterPro" id="IPR014923">
    <property type="entry name" value="DUF1802"/>
</dbReference>
<organism evidence="1 2">
    <name type="scientific">Paenibacillus athensensis</name>
    <dbReference type="NCBI Taxonomy" id="1967502"/>
    <lineage>
        <taxon>Bacteria</taxon>
        <taxon>Bacillati</taxon>
        <taxon>Bacillota</taxon>
        <taxon>Bacilli</taxon>
        <taxon>Bacillales</taxon>
        <taxon>Paenibacillaceae</taxon>
        <taxon>Paenibacillus</taxon>
    </lineage>
</organism>
<sequence length="189" mass="21907">MERKPIALKEWAAAIRALESGAQMFIMRKGGIIEETRDFQVQAEAFYLYPTYEHQRRELLKEAYRPVIDQTLEGWTLDAATAAITCYAELVEDILIEDQERLGRLFPYHIWTENFAEERLRWKRKNPLHVLLLRVYKLDEPQEVPIDPAYLGCKSWIELTQPLGATDMKPVLSDAEFAERVAAIRAALA</sequence>
<gene>
    <name evidence="1" type="ORF">B5M42_17765</name>
</gene>
<name>A0A4Y8PWR1_9BACL</name>
<keyword evidence="2" id="KW-1185">Reference proteome</keyword>
<dbReference type="OrthoDB" id="9808776at2"/>
<reference evidence="1 2" key="1">
    <citation type="submission" date="2017-03" db="EMBL/GenBank/DDBJ databases">
        <title>Isolation of Levoglucosan Utilizing Bacteria.</title>
        <authorList>
            <person name="Arya A.S."/>
        </authorList>
    </citation>
    <scope>NUCLEOTIDE SEQUENCE [LARGE SCALE GENOMIC DNA]</scope>
    <source>
        <strain evidence="1 2">MEC069</strain>
    </source>
</reference>
<dbReference type="InterPro" id="IPR008307">
    <property type="entry name" value="UCP018957"/>
</dbReference>
<dbReference type="PIRSF" id="PIRSF018957">
    <property type="entry name" value="UCP018957"/>
    <property type="match status" value="1"/>
</dbReference>
<evidence type="ECO:0000313" key="1">
    <source>
        <dbReference type="EMBL" id="TFE85236.1"/>
    </source>
</evidence>
<comment type="caution">
    <text evidence="1">The sequence shown here is derived from an EMBL/GenBank/DDBJ whole genome shotgun (WGS) entry which is preliminary data.</text>
</comment>